<evidence type="ECO:0000256" key="4">
    <source>
        <dbReference type="ARBA" id="ARBA00022801"/>
    </source>
</evidence>
<evidence type="ECO:0000313" key="14">
    <source>
        <dbReference type="EMBL" id="CAP68078.1"/>
    </source>
</evidence>
<dbReference type="InterPro" id="IPR024481">
    <property type="entry name" value="Helicase_Sen1_N"/>
</dbReference>
<dbReference type="InterPro" id="IPR041677">
    <property type="entry name" value="DNA2/NAM7_AAA_11"/>
</dbReference>
<evidence type="ECO:0000259" key="12">
    <source>
        <dbReference type="Pfam" id="PF13087"/>
    </source>
</evidence>
<dbReference type="InterPro" id="IPR041679">
    <property type="entry name" value="DNA2/NAM7-like_C"/>
</dbReference>
<evidence type="ECO:0000256" key="9">
    <source>
        <dbReference type="SAM" id="MobiDB-lite"/>
    </source>
</evidence>
<dbReference type="GeneID" id="6191473"/>
<dbReference type="PANTHER" id="PTHR10887:SF495">
    <property type="entry name" value="HELICASE SENATAXIN ISOFORM X1-RELATED"/>
    <property type="match status" value="1"/>
</dbReference>
<proteinExistence type="inferred from homology"/>
<dbReference type="FunFam" id="3.40.50.300:FF:001152">
    <property type="entry name" value="tRNA-splicing endonuclease, putative"/>
    <property type="match status" value="1"/>
</dbReference>
<comment type="subcellular location">
    <subcellularLocation>
        <location evidence="1">Nucleus</location>
    </subcellularLocation>
</comment>
<keyword evidence="8" id="KW-0175">Coiled coil</keyword>
<dbReference type="PANTHER" id="PTHR10887">
    <property type="entry name" value="DNA2/NAM7 HELICASE FAMILY"/>
    <property type="match status" value="1"/>
</dbReference>
<dbReference type="InterPro" id="IPR027417">
    <property type="entry name" value="P-loop_NTPase"/>
</dbReference>
<evidence type="ECO:0000256" key="3">
    <source>
        <dbReference type="ARBA" id="ARBA00022741"/>
    </source>
</evidence>
<dbReference type="GO" id="GO:0016787">
    <property type="term" value="F:hydrolase activity"/>
    <property type="evidence" value="ECO:0007669"/>
    <property type="project" value="UniProtKB-KW"/>
</dbReference>
<reference evidence="14" key="2">
    <citation type="submission" date="2008-07" db="EMBL/GenBank/DDBJ databases">
        <authorList>
            <person name="Genoscope - CEA"/>
        </authorList>
    </citation>
    <scope>NUCLEOTIDE SEQUENCE</scope>
    <source>
        <strain evidence="14">S mat+</strain>
    </source>
</reference>
<dbReference type="GO" id="GO:0006369">
    <property type="term" value="P:termination of RNA polymerase II transcription"/>
    <property type="evidence" value="ECO:0007669"/>
    <property type="project" value="TreeGrafter"/>
</dbReference>
<keyword evidence="6" id="KW-0067">ATP-binding</keyword>
<dbReference type="GO" id="GO:0005524">
    <property type="term" value="F:ATP binding"/>
    <property type="evidence" value="ECO:0007669"/>
    <property type="project" value="UniProtKB-KW"/>
</dbReference>
<evidence type="ECO:0000256" key="2">
    <source>
        <dbReference type="ARBA" id="ARBA00007913"/>
    </source>
</evidence>
<evidence type="ECO:0000256" key="5">
    <source>
        <dbReference type="ARBA" id="ARBA00022806"/>
    </source>
</evidence>
<dbReference type="Pfam" id="PF13087">
    <property type="entry name" value="AAA_12"/>
    <property type="match status" value="1"/>
</dbReference>
<accession>B2AUK5</accession>
<feature type="region of interest" description="Disordered" evidence="9">
    <location>
        <begin position="59"/>
        <end position="83"/>
    </location>
</feature>
<feature type="compositionally biased region" description="Pro residues" evidence="9">
    <location>
        <begin position="2044"/>
        <end position="2058"/>
    </location>
</feature>
<dbReference type="Gene3D" id="3.40.50.300">
    <property type="entry name" value="P-loop containing nucleotide triphosphate hydrolases"/>
    <property type="match status" value="2"/>
</dbReference>
<sequence length="2074" mass="232701">SSINHIGTAFDTSTLLVEPTAAMEGNLEQTIIEWHNDFEDFPPDAHLCCPKLNDDDLTDYENLDFPDEPDESGGGAVSVEEKKKRNEDYKHRLQISYNLSLLMGLPPERSSTWLPNWKERVETYLTRCDSCIRRWHRAREPFLQRLPECLRPEHIRVMETHLDDFDRGRIDRGLKEARDILERNGPMTTTKLVQHSISAVLALFEALCSWKYLAFKDRIQDFDYVFENTQRKKPAKLPGGLLPSMTSFLFSESKYKRDFAEAAWDRREPESLKQDEWDWAVSPWLTESILWVSMSRGGNTPDKIPRFWRGFSKILRLLGEKQIVNWLRAMEVSPNIYFLALEHLMTDSDEALLSVLQGLRGLMEKAPKAFWAAFAQLSPSTLVEQIFMSPGFRPLLNNSLLPERMESGGDSGDKVPVLAGWLMAFIRSLPQIQRSDACDTVLQHLLSTFRQDPSCDRSAHATCTLSGLVALHECLKGFLDPENPFDTQTSLITVNQLLNKVLQYGEVIIGAAKLRPGDTYNIGLSKAGIAIIHSALALDARATEIEWKALVDRRPVQNIMNRDSGKLWESFLEMLWPSQFGHFELAEAMLQATLPLRAIEKFIPKRKDKLKKEHEVFNNRYQQQTAAIGKVLNRMTDFTQSELANLCSNYGKTIQAIVSSLIHGEEAIREAGFELIKAITDEMVRSDAIERMVERHFQPFVQAITNAVETISAYKGEGAPWTHMIPILQCSEFVLNGLCDPSSGQLRRKTMTADERAVVKSWWRSVWRAIDHSFRMMRKWHEMVEKKVMEDFCRDVMELANKLFEQDGVLASALTHQESSETGIPTSDAMKDVLEPPRFYSFSLVDMLQLRDQYLISGIIRIVKQLITRMKQQDMALPPNTLLHLGKMIKDAKRSHGARPEYPTKTNLTDEQRIELLKALGEDAVIEEQFMGIKPGEKEARERALKQSKLDFFKATSKDYKDPLLSLTPTYDKNKSKLEQLKSEIVKPKQPTVLSPAAISAKQASLKEARAREKAEKAKRDAEAIAKARALRAPTKIVAGEGSGLQGIAGAKGKDHAPALKDEIMVGSSSEDEDQSDDDDEVIVLKAKKANKTLSEADQRRLELLMAKNRGPVKKVKLMRSAKDMRARLIPPMDTLHLAILEWDIFHEGNDPPNGYRCAEVSNTYNDPVSYKQTFFPLLINEAWRSFVTAKDETTSKQFGIKVLSRMAVDKFVEVTASVPAAVSKDRGLSEGDIVLMSRGEDPLNQPEELHCLSRIWKTTYKKDIVEVVYRLNGRGNPIHQALVPGSEFSVVKITNMTTIEREYAALESLQYYDLMDEVLKAEPSPMLNFGDQAIKGVMDNYQLNLGQAKAILNAKENDGFTLVQGPPGTGKTKTIVAMVGCLLSNSLKGSNGAVSIPRPGLTAKPTTAPARKLLVCAPSNAAVDELVLRLKQGVKTMNGTHHKIEVLRLGRTDAINAGVKDVTLDEQVKARMEAVINSSGPSDREQMHKEAGEIKVKLSELRPQLDAAQAADDHQLMNKLKREYDDLMKRRAHIGARIEADKSSGNTFQREVEIKRRQVQQEILDKAQVLCATLSGSGHEMFKNLNVEFETVIIDEAAQCVELSALIPLKYGCSKCILVGDPKQLPPTVLSQSAARYGYDQSLFVRMQKNHAKDVHLLDMQYRMHPEISRFPSKEFYEGLLQDGADMAGLRLQPWHQSVYLGPYRFFDVKGSQSRGPKNQSLVNEEELKVAMKLYQRFRSDYSNVDARGKIGIITPYKAQLHRLRQRFTDKYGEGITEEIEFNTTDAFQGRECEIIIFSCVRASPTGGIGFMTDIRRMNVGLTRAKSSLWILGDSRALQQGEYWNKLIEDAKERDRYTTGNILAMLDSRGPQLPAAAFKQLGAPPPAPSRPRPTEDVEMPDVPSSNVEMPDAPPANLPYRRPSGPRDDMPPTIQPTVGSTGKKRARDSNDDGRPSKKIQQNANVARHNMNAAPPVMPRAATVKPPIDPSAMEVLGLAPPERAPAAQPPRPQQWGQQPQVANVPGPGQGPRPNGPPNGQGQRPSGPPPGSRGPVPPARKPASDPFIRRKPGPRR</sequence>
<feature type="domain" description="Helicase Sen1 N-terminal" evidence="10">
    <location>
        <begin position="117"/>
        <end position="860"/>
    </location>
</feature>
<evidence type="ECO:0000259" key="11">
    <source>
        <dbReference type="Pfam" id="PF13086"/>
    </source>
</evidence>
<evidence type="ECO:0000256" key="8">
    <source>
        <dbReference type="SAM" id="Coils"/>
    </source>
</evidence>
<dbReference type="GO" id="GO:0005694">
    <property type="term" value="C:chromosome"/>
    <property type="evidence" value="ECO:0007669"/>
    <property type="project" value="UniProtKB-ARBA"/>
</dbReference>
<dbReference type="GO" id="GO:0004386">
    <property type="term" value="F:helicase activity"/>
    <property type="evidence" value="ECO:0007669"/>
    <property type="project" value="UniProtKB-KW"/>
</dbReference>
<feature type="region of interest" description="Disordered" evidence="9">
    <location>
        <begin position="1879"/>
        <end position="2074"/>
    </location>
</feature>
<dbReference type="EMBL" id="CU633899">
    <property type="protein sequence ID" value="CAP68078.1"/>
    <property type="molecule type" value="Genomic_DNA"/>
</dbReference>
<dbReference type="VEuPathDB" id="FungiDB:PODANS_1_19420"/>
<comment type="similarity">
    <text evidence="2">Belongs to the DNA2/NAM7 helicase family.</text>
</comment>
<dbReference type="KEGG" id="pan:PODANSg4440"/>
<name>B2AUK5_PODAN</name>
<dbReference type="Pfam" id="PF12726">
    <property type="entry name" value="SEN1_N"/>
    <property type="match status" value="1"/>
</dbReference>
<keyword evidence="3" id="KW-0547">Nucleotide-binding</keyword>
<feature type="domain" description="DNA2/NAM7 helicase-like C-terminal" evidence="12">
    <location>
        <begin position="1640"/>
        <end position="1836"/>
    </location>
</feature>
<dbReference type="SUPFAM" id="SSF52540">
    <property type="entry name" value="P-loop containing nucleoside triphosphate hydrolases"/>
    <property type="match status" value="1"/>
</dbReference>
<evidence type="ECO:0000256" key="6">
    <source>
        <dbReference type="ARBA" id="ARBA00022840"/>
    </source>
</evidence>
<evidence type="ECO:0000259" key="13">
    <source>
        <dbReference type="Pfam" id="PF23576"/>
    </source>
</evidence>
<evidence type="ECO:0000259" key="10">
    <source>
        <dbReference type="Pfam" id="PF12726"/>
    </source>
</evidence>
<evidence type="ECO:0000256" key="7">
    <source>
        <dbReference type="ARBA" id="ARBA00023242"/>
    </source>
</evidence>
<keyword evidence="7" id="KW-0539">Nucleus</keyword>
<keyword evidence="4" id="KW-0378">Hydrolase</keyword>
<evidence type="ECO:0000256" key="1">
    <source>
        <dbReference type="ARBA" id="ARBA00004123"/>
    </source>
</evidence>
<dbReference type="OrthoDB" id="6513042at2759"/>
<dbReference type="CDD" id="cd18042">
    <property type="entry name" value="DEXXQc_SETX"/>
    <property type="match status" value="1"/>
</dbReference>
<dbReference type="Pfam" id="PF13086">
    <property type="entry name" value="AAA_11"/>
    <property type="match status" value="1"/>
</dbReference>
<feature type="compositionally biased region" description="Low complexity" evidence="9">
    <location>
        <begin position="2012"/>
        <end position="2025"/>
    </location>
</feature>
<feature type="non-terminal residue" evidence="14">
    <location>
        <position position="1"/>
    </location>
</feature>
<dbReference type="FunFam" id="3.40.50.300:FF:000326">
    <property type="entry name" value="P-loop containing nucleoside triphosphate hydrolase"/>
    <property type="match status" value="1"/>
</dbReference>
<dbReference type="GO" id="GO:0001147">
    <property type="term" value="F:transcription termination site sequence-specific DNA binding"/>
    <property type="evidence" value="ECO:0007669"/>
    <property type="project" value="TreeGrafter"/>
</dbReference>
<dbReference type="InterPro" id="IPR047187">
    <property type="entry name" value="SF1_C_Upf1"/>
</dbReference>
<dbReference type="RefSeq" id="XP_001907407.1">
    <property type="nucleotide sequence ID" value="XM_001907372.1"/>
</dbReference>
<reference evidence="14" key="1">
    <citation type="journal article" date="2008" name="Genome Biol.">
        <title>The genome sequence of the model ascomycete fungus Podospora anserina.</title>
        <authorList>
            <person name="Espagne E."/>
            <person name="Lespinet O."/>
            <person name="Malagnac F."/>
            <person name="Da Silva C."/>
            <person name="Jaillon O."/>
            <person name="Porcel B.M."/>
            <person name="Couloux A."/>
            <person name="Aury J.-M."/>
            <person name="Segurens B."/>
            <person name="Poulain J."/>
            <person name="Anthouard V."/>
            <person name="Grossetete S."/>
            <person name="Khalili H."/>
            <person name="Coppin E."/>
            <person name="Dequard-Chablat M."/>
            <person name="Picard M."/>
            <person name="Contamine V."/>
            <person name="Arnaise S."/>
            <person name="Bourdais A."/>
            <person name="Berteaux-Lecellier V."/>
            <person name="Gautheret D."/>
            <person name="de Vries R.P."/>
            <person name="Battaglia E."/>
            <person name="Coutinho P.M."/>
            <person name="Danchin E.G.J."/>
            <person name="Henrissat B."/>
            <person name="El Khoury R."/>
            <person name="Sainsard-Chanet A."/>
            <person name="Boivin A."/>
            <person name="Pinan-Lucarre B."/>
            <person name="Sellem C.H."/>
            <person name="Debuchy R."/>
            <person name="Wincker P."/>
            <person name="Weissenbach J."/>
            <person name="Silar P."/>
        </authorList>
    </citation>
    <scope>NUCLEOTIDE SEQUENCE [LARGE SCALE GENOMIC DNA]</scope>
    <source>
        <strain evidence="14">S mat+</strain>
    </source>
</reference>
<feature type="coiled-coil region" evidence="8">
    <location>
        <begin position="1001"/>
        <end position="1028"/>
    </location>
</feature>
<feature type="domain" description="Helicase SEN1 beta-barrel" evidence="13">
    <location>
        <begin position="1195"/>
        <end position="1294"/>
    </location>
</feature>
<protein>
    <submittedName>
        <fullName evidence="14">Podospora anserina S mat+ genomic DNA chromosome 1, supercontig 4</fullName>
    </submittedName>
</protein>
<dbReference type="HOGENOM" id="CLU_000459_2_0_1"/>
<feature type="domain" description="DNA2/NAM7 helicase helicase" evidence="11">
    <location>
        <begin position="1343"/>
        <end position="1633"/>
    </location>
</feature>
<dbReference type="GO" id="GO:0016604">
    <property type="term" value="C:nuclear body"/>
    <property type="evidence" value="ECO:0007669"/>
    <property type="project" value="TreeGrafter"/>
</dbReference>
<feature type="compositionally biased region" description="Acidic residues" evidence="9">
    <location>
        <begin position="59"/>
        <end position="71"/>
    </location>
</feature>
<dbReference type="InterPro" id="IPR056474">
    <property type="entry name" value="SEN1_barrel"/>
</dbReference>
<organism evidence="14">
    <name type="scientific">Podospora anserina (strain S / ATCC MYA-4624 / DSM 980 / FGSC 10383)</name>
    <name type="common">Pleurage anserina</name>
    <dbReference type="NCBI Taxonomy" id="515849"/>
    <lineage>
        <taxon>Eukaryota</taxon>
        <taxon>Fungi</taxon>
        <taxon>Dikarya</taxon>
        <taxon>Ascomycota</taxon>
        <taxon>Pezizomycotina</taxon>
        <taxon>Sordariomycetes</taxon>
        <taxon>Sordariomycetidae</taxon>
        <taxon>Sordariales</taxon>
        <taxon>Podosporaceae</taxon>
        <taxon>Podospora</taxon>
        <taxon>Podospora anserina</taxon>
    </lineage>
</organism>
<dbReference type="InterPro" id="IPR045055">
    <property type="entry name" value="DNA2/NAM7-like"/>
</dbReference>
<dbReference type="CDD" id="cd18808">
    <property type="entry name" value="SF1_C_Upf1"/>
    <property type="match status" value="1"/>
</dbReference>
<keyword evidence="5" id="KW-0347">Helicase</keyword>
<dbReference type="Pfam" id="PF23576">
    <property type="entry name" value="SEN1_barrel"/>
    <property type="match status" value="1"/>
</dbReference>
<gene>
    <name evidence="14" type="ORF">PODANS_1_19420</name>
</gene>